<dbReference type="PANTHER" id="PTHR47784">
    <property type="entry name" value="STEROL UPTAKE CONTROL PROTEIN 2"/>
    <property type="match status" value="1"/>
</dbReference>
<keyword evidence="1" id="KW-0539">Nucleus</keyword>
<dbReference type="Proteomes" id="UP001140453">
    <property type="component" value="Unassembled WGS sequence"/>
</dbReference>
<evidence type="ECO:0000313" key="4">
    <source>
        <dbReference type="Proteomes" id="UP001140453"/>
    </source>
</evidence>
<dbReference type="EMBL" id="JAPEVB010000004">
    <property type="protein sequence ID" value="KAJ4388717.1"/>
    <property type="molecule type" value="Genomic_DNA"/>
</dbReference>
<dbReference type="InterPro" id="IPR053157">
    <property type="entry name" value="Sterol_Uptake_Regulator"/>
</dbReference>
<reference evidence="3" key="1">
    <citation type="submission" date="2022-10" db="EMBL/GenBank/DDBJ databases">
        <title>Tapping the CABI collections for fungal endophytes: first genome assemblies for Collariella, Neodidymelliopsis, Ascochyta clinopodiicola, Didymella pomorum, Didymosphaeria variabile, Neocosmospora piperis and Neocucurbitaria cava.</title>
        <authorList>
            <person name="Hill R."/>
        </authorList>
    </citation>
    <scope>NUCLEOTIDE SEQUENCE</scope>
    <source>
        <strain evidence="3">IMI 355082</strain>
    </source>
</reference>
<dbReference type="GO" id="GO:0001228">
    <property type="term" value="F:DNA-binding transcription activator activity, RNA polymerase II-specific"/>
    <property type="evidence" value="ECO:0007669"/>
    <property type="project" value="TreeGrafter"/>
</dbReference>
<gene>
    <name evidence="3" type="ORF">N0V93_006176</name>
</gene>
<sequence>MQDASANRLTYSRSRRAHTKSKGGCDQSSNSTSGPAPELNAPDSQVVPGGDTFTLADIQLFHRFTSVTCHYLANPNESSPWLNEIPAMATKHLFLLHETMALAAVDMSRDVAESHDASTAYLELARHHHAKALSGLMPAITARAPGLVAPVWACNSLFVPYYFSTTADVASLLFTPEPHPGPAEWMLPLRGGVTIWKSNEKVLLDGEMGMHLKPYQQNLQEGLALLAPSTNPSETFILQMIEQLETHGDMATDGNEKCVMTETFGILRHCFRVSDRDDSLAKKTASLTFCAVAPREFFELLGKKRRAPLVVMAFWLCITASGREGELVDEF</sequence>
<name>A0A9W9CVG1_9PEZI</name>
<feature type="region of interest" description="Disordered" evidence="2">
    <location>
        <begin position="1"/>
        <end position="47"/>
    </location>
</feature>
<organism evidence="3 4">
    <name type="scientific">Gnomoniopsis smithogilvyi</name>
    <dbReference type="NCBI Taxonomy" id="1191159"/>
    <lineage>
        <taxon>Eukaryota</taxon>
        <taxon>Fungi</taxon>
        <taxon>Dikarya</taxon>
        <taxon>Ascomycota</taxon>
        <taxon>Pezizomycotina</taxon>
        <taxon>Sordariomycetes</taxon>
        <taxon>Sordariomycetidae</taxon>
        <taxon>Diaporthales</taxon>
        <taxon>Gnomoniaceae</taxon>
        <taxon>Gnomoniopsis</taxon>
    </lineage>
</organism>
<dbReference type="PANTHER" id="PTHR47784:SF5">
    <property type="entry name" value="STEROL UPTAKE CONTROL PROTEIN 2"/>
    <property type="match status" value="1"/>
</dbReference>
<dbReference type="Pfam" id="PF11951">
    <property type="entry name" value="Fungal_trans_2"/>
    <property type="match status" value="1"/>
</dbReference>
<accession>A0A9W9CVG1</accession>
<dbReference type="AlphaFoldDB" id="A0A9W9CVG1"/>
<dbReference type="InterPro" id="IPR021858">
    <property type="entry name" value="Fun_TF"/>
</dbReference>
<protein>
    <submittedName>
        <fullName evidence="3">Uncharacterized protein</fullName>
    </submittedName>
</protein>
<dbReference type="OrthoDB" id="416217at2759"/>
<evidence type="ECO:0000256" key="2">
    <source>
        <dbReference type="SAM" id="MobiDB-lite"/>
    </source>
</evidence>
<feature type="compositionally biased region" description="Polar residues" evidence="2">
    <location>
        <begin position="1"/>
        <end position="12"/>
    </location>
</feature>
<proteinExistence type="predicted"/>
<comment type="caution">
    <text evidence="3">The sequence shown here is derived from an EMBL/GenBank/DDBJ whole genome shotgun (WGS) entry which is preliminary data.</text>
</comment>
<evidence type="ECO:0000256" key="1">
    <source>
        <dbReference type="ARBA" id="ARBA00023242"/>
    </source>
</evidence>
<evidence type="ECO:0000313" key="3">
    <source>
        <dbReference type="EMBL" id="KAJ4388717.1"/>
    </source>
</evidence>
<keyword evidence="4" id="KW-1185">Reference proteome</keyword>